<name>A0A812TZ85_9DINO</name>
<dbReference type="Pfam" id="PF00566">
    <property type="entry name" value="RabGAP-TBC"/>
    <property type="match status" value="1"/>
</dbReference>
<evidence type="ECO:0000259" key="1">
    <source>
        <dbReference type="PROSITE" id="PS50086"/>
    </source>
</evidence>
<dbReference type="Proteomes" id="UP000601435">
    <property type="component" value="Unassembled WGS sequence"/>
</dbReference>
<organism evidence="2 3">
    <name type="scientific">Symbiodinium necroappetens</name>
    <dbReference type="NCBI Taxonomy" id="1628268"/>
    <lineage>
        <taxon>Eukaryota</taxon>
        <taxon>Sar</taxon>
        <taxon>Alveolata</taxon>
        <taxon>Dinophyceae</taxon>
        <taxon>Suessiales</taxon>
        <taxon>Symbiodiniaceae</taxon>
        <taxon>Symbiodinium</taxon>
    </lineage>
</organism>
<gene>
    <name evidence="2" type="primary">tbc-6</name>
    <name evidence="2" type="ORF">SNEC2469_LOCUS15702</name>
</gene>
<dbReference type="EMBL" id="CAJNJA010025585">
    <property type="protein sequence ID" value="CAE7545370.1"/>
    <property type="molecule type" value="Genomic_DNA"/>
</dbReference>
<dbReference type="GO" id="GO:0031267">
    <property type="term" value="F:small GTPase binding"/>
    <property type="evidence" value="ECO:0007669"/>
    <property type="project" value="TreeGrafter"/>
</dbReference>
<dbReference type="SUPFAM" id="SSF47923">
    <property type="entry name" value="Ypt/Rab-GAP domain of gyp1p"/>
    <property type="match status" value="2"/>
</dbReference>
<dbReference type="GO" id="GO:0005096">
    <property type="term" value="F:GTPase activator activity"/>
    <property type="evidence" value="ECO:0007669"/>
    <property type="project" value="TreeGrafter"/>
</dbReference>
<protein>
    <submittedName>
        <fullName evidence="2">Tbc-6 protein</fullName>
    </submittedName>
</protein>
<dbReference type="AlphaFoldDB" id="A0A812TZ85"/>
<dbReference type="OrthoDB" id="294251at2759"/>
<evidence type="ECO:0000313" key="2">
    <source>
        <dbReference type="EMBL" id="CAE7545370.1"/>
    </source>
</evidence>
<feature type="domain" description="Rab-GAP TBC" evidence="1">
    <location>
        <begin position="284"/>
        <end position="465"/>
    </location>
</feature>
<reference evidence="2" key="1">
    <citation type="submission" date="2021-02" db="EMBL/GenBank/DDBJ databases">
        <authorList>
            <person name="Dougan E. K."/>
            <person name="Rhodes N."/>
            <person name="Thang M."/>
            <person name="Chan C."/>
        </authorList>
    </citation>
    <scope>NUCLEOTIDE SEQUENCE</scope>
</reference>
<dbReference type="InterPro" id="IPR035969">
    <property type="entry name" value="Rab-GAP_TBC_sf"/>
</dbReference>
<sequence>MQGHESAVASADVRRFVHTAAEPGLQCMAWLPAHETFVDARLRIGQDQLELQTLGTGTPPVKICLGYLRSACVASKAQIPYPSGLSINWLDFAVFLEFFDLTEAMELRTECVLLSGDVEAALLCRSLGQLQRFGVPPLEKDLELPTWVAARARAAVATLTSPDILMALKRWRAGSALVAPSPPLPSRVRTSSEAGASCTGLSLSAFWKDATAGVWEVLNSPALLGIKPDPSLAAGWDAPLPLNGGDRLDGEAELSARWKKVLGDRSLAELTRSELRALFILGHRIPWQYRLALWPTWLHVADEGNEPLDDGMLCTDETCQKQIEKDVPRTRPTDLNQNQREALGRVLRAFALLRPQVGYCQGLNFVAAVELLVGFTEKQALGGLCGLTDAFCSGYYEESMSGLLRDIAVLDALLLHLLPKIHARFAEVDLPLIWIATEPLLTLFSRELKPIESICRLWDFFLIEGVCAPFAVFLAYAELAFERNLLTGAAAEDSLGAFRLLLGDSSAIAGNILQRAAFFLAPRPFGSGLNETLLQSLRKEAAGASQLADAG</sequence>
<dbReference type="Gene3D" id="1.10.472.80">
    <property type="entry name" value="Ypt/Rab-GAP domain of gyp1p, domain 3"/>
    <property type="match status" value="1"/>
</dbReference>
<accession>A0A812TZ85</accession>
<proteinExistence type="predicted"/>
<evidence type="ECO:0000313" key="3">
    <source>
        <dbReference type="Proteomes" id="UP000601435"/>
    </source>
</evidence>
<dbReference type="PANTHER" id="PTHR47219">
    <property type="entry name" value="RAB GTPASE-ACTIVATING PROTEIN 1-LIKE"/>
    <property type="match status" value="1"/>
</dbReference>
<dbReference type="Gene3D" id="1.10.8.270">
    <property type="entry name" value="putative rabgap domain of human tbc1 domain family member 14 like domains"/>
    <property type="match status" value="1"/>
</dbReference>
<dbReference type="PANTHER" id="PTHR47219:SF20">
    <property type="entry name" value="TBC1 DOMAIN FAMILY MEMBER 2B"/>
    <property type="match status" value="1"/>
</dbReference>
<dbReference type="InterPro" id="IPR050302">
    <property type="entry name" value="Rab_GAP_TBC_domain"/>
</dbReference>
<dbReference type="SMART" id="SM00164">
    <property type="entry name" value="TBC"/>
    <property type="match status" value="1"/>
</dbReference>
<comment type="caution">
    <text evidence="2">The sequence shown here is derived from an EMBL/GenBank/DDBJ whole genome shotgun (WGS) entry which is preliminary data.</text>
</comment>
<keyword evidence="3" id="KW-1185">Reference proteome</keyword>
<dbReference type="InterPro" id="IPR000195">
    <property type="entry name" value="Rab-GAP-TBC_dom"/>
</dbReference>
<dbReference type="PROSITE" id="PS50086">
    <property type="entry name" value="TBC_RABGAP"/>
    <property type="match status" value="1"/>
</dbReference>